<dbReference type="InterPro" id="IPR006145">
    <property type="entry name" value="PsdUridine_synth_RsuA/RluA"/>
</dbReference>
<dbReference type="GO" id="GO:0009982">
    <property type="term" value="F:pseudouridine synthase activity"/>
    <property type="evidence" value="ECO:0007669"/>
    <property type="project" value="InterPro"/>
</dbReference>
<accession>A0A139SSK4</accession>
<dbReference type="AlphaFoldDB" id="A0A139SSK4"/>
<dbReference type="Pfam" id="PF00849">
    <property type="entry name" value="PseudoU_synth_2"/>
    <property type="match status" value="1"/>
</dbReference>
<dbReference type="GO" id="GO:0000455">
    <property type="term" value="P:enzyme-directed rRNA pseudouridine synthesis"/>
    <property type="evidence" value="ECO:0007669"/>
    <property type="project" value="TreeGrafter"/>
</dbReference>
<dbReference type="PANTHER" id="PTHR21600">
    <property type="entry name" value="MITOCHONDRIAL RNA PSEUDOURIDINE SYNTHASE"/>
    <property type="match status" value="1"/>
</dbReference>
<reference evidence="3 4" key="1">
    <citation type="submission" date="2016-02" db="EMBL/GenBank/DDBJ databases">
        <authorList>
            <person name="Wen L."/>
            <person name="He K."/>
            <person name="Yang H."/>
        </authorList>
    </citation>
    <scope>NUCLEOTIDE SEQUENCE [LARGE SCALE GENOMIC DNA]</scope>
    <source>
        <strain evidence="3 4">CV41</strain>
    </source>
</reference>
<name>A0A139SSK4_9BACT</name>
<dbReference type="PANTHER" id="PTHR21600:SF44">
    <property type="entry name" value="RIBOSOMAL LARGE SUBUNIT PSEUDOURIDINE SYNTHASE D"/>
    <property type="match status" value="1"/>
</dbReference>
<dbReference type="InterPro" id="IPR050188">
    <property type="entry name" value="RluA_PseudoU_synthase"/>
</dbReference>
<proteinExistence type="inferred from homology"/>
<sequence length="299" mass="32530">MSESQKMRFARRACAWPPRPQREEHVRLISEAELRAWIVHEDEEVVVLNKPGDVVCHPSKAGPWSSLVGAVREGLGLAQVHLVFRLDRETSGVVVIAKTPAVASRLQRAMQERRVGKVYWAILTGELRAPQTVDQALGDDLSSSVYIKTAVRADGASARTHFEPLAHSGVTVDAGRASAVSGALGQGGALGFTLARVVTETGRKHQIRAHAQWLGHSLVGDKIYGPDERCYLEFIDKGWSAELAAKLLLPRQALHCAEIDFRAAGLPQVFTAALAEDMRDFAQSHGLLPQTSTTRGAQP</sequence>
<comment type="similarity">
    <text evidence="1">Belongs to the pseudouridine synthase RluA family.</text>
</comment>
<dbReference type="InterPro" id="IPR020103">
    <property type="entry name" value="PsdUridine_synth_cat_dom_sf"/>
</dbReference>
<dbReference type="Gene3D" id="3.30.2350.10">
    <property type="entry name" value="Pseudouridine synthase"/>
    <property type="match status" value="1"/>
</dbReference>
<dbReference type="OrthoDB" id="9807829at2"/>
<dbReference type="RefSeq" id="WP_068710921.1">
    <property type="nucleotide sequence ID" value="NZ_LSZP01000007.1"/>
</dbReference>
<dbReference type="GO" id="GO:0003723">
    <property type="term" value="F:RNA binding"/>
    <property type="evidence" value="ECO:0007669"/>
    <property type="project" value="InterPro"/>
</dbReference>
<evidence type="ECO:0000313" key="4">
    <source>
        <dbReference type="Proteomes" id="UP000071392"/>
    </source>
</evidence>
<feature type="domain" description="Pseudouridine synthase RsuA/RluA-like" evidence="2">
    <location>
        <begin position="45"/>
        <end position="212"/>
    </location>
</feature>
<dbReference type="SUPFAM" id="SSF55120">
    <property type="entry name" value="Pseudouridine synthase"/>
    <property type="match status" value="1"/>
</dbReference>
<dbReference type="STRING" id="1548208.AXK12_01650"/>
<dbReference type="CDD" id="cd02869">
    <property type="entry name" value="PseudoU_synth_RluA_like"/>
    <property type="match status" value="1"/>
</dbReference>
<protein>
    <submittedName>
        <fullName evidence="3">RNA pseudouridine synthase</fullName>
    </submittedName>
</protein>
<dbReference type="GO" id="GO:0140098">
    <property type="term" value="F:catalytic activity, acting on RNA"/>
    <property type="evidence" value="ECO:0007669"/>
    <property type="project" value="UniProtKB-ARBA"/>
</dbReference>
<evidence type="ECO:0000256" key="1">
    <source>
        <dbReference type="ARBA" id="ARBA00010876"/>
    </source>
</evidence>
<organism evidence="3 4">
    <name type="scientific">Cephaloticoccus capnophilus</name>
    <dbReference type="NCBI Taxonomy" id="1548208"/>
    <lineage>
        <taxon>Bacteria</taxon>
        <taxon>Pseudomonadati</taxon>
        <taxon>Verrucomicrobiota</taxon>
        <taxon>Opitutia</taxon>
        <taxon>Opitutales</taxon>
        <taxon>Opitutaceae</taxon>
        <taxon>Cephaloticoccus</taxon>
    </lineage>
</organism>
<dbReference type="Proteomes" id="UP000071392">
    <property type="component" value="Unassembled WGS sequence"/>
</dbReference>
<gene>
    <name evidence="3" type="ORF">AXK12_01650</name>
</gene>
<comment type="caution">
    <text evidence="3">The sequence shown here is derived from an EMBL/GenBank/DDBJ whole genome shotgun (WGS) entry which is preliminary data.</text>
</comment>
<keyword evidence="4" id="KW-1185">Reference proteome</keyword>
<evidence type="ECO:0000259" key="2">
    <source>
        <dbReference type="Pfam" id="PF00849"/>
    </source>
</evidence>
<evidence type="ECO:0000313" key="3">
    <source>
        <dbReference type="EMBL" id="KXU37514.1"/>
    </source>
</evidence>
<dbReference type="EMBL" id="LSZP01000007">
    <property type="protein sequence ID" value="KXU37514.1"/>
    <property type="molecule type" value="Genomic_DNA"/>
</dbReference>